<dbReference type="PANTHER" id="PTHR43392">
    <property type="entry name" value="AAA-TYPE ATPASE FAMILY PROTEIN / ANKYRIN REPEAT FAMILY PROTEIN"/>
    <property type="match status" value="1"/>
</dbReference>
<dbReference type="Proteomes" id="UP000266272">
    <property type="component" value="Unassembled WGS sequence"/>
</dbReference>
<dbReference type="GO" id="GO:0005524">
    <property type="term" value="F:ATP binding"/>
    <property type="evidence" value="ECO:0007669"/>
    <property type="project" value="UniProtKB-KW"/>
</dbReference>
<comment type="similarity">
    <text evidence="1">Belongs to the CbxX/CfxQ family.</text>
</comment>
<keyword evidence="8" id="KW-1185">Reference proteome</keyword>
<feature type="compositionally biased region" description="Polar residues" evidence="5">
    <location>
        <begin position="1363"/>
        <end position="1373"/>
    </location>
</feature>
<evidence type="ECO:0000256" key="4">
    <source>
        <dbReference type="PROSITE-ProRule" id="PRU00042"/>
    </source>
</evidence>
<evidence type="ECO:0000259" key="6">
    <source>
        <dbReference type="PROSITE" id="PS50157"/>
    </source>
</evidence>
<feature type="domain" description="C2H2-type" evidence="6">
    <location>
        <begin position="1532"/>
        <end position="1562"/>
    </location>
</feature>
<dbReference type="CDD" id="cd00009">
    <property type="entry name" value="AAA"/>
    <property type="match status" value="3"/>
</dbReference>
<name>A0A395NEA4_TRIAR</name>
<dbReference type="GO" id="GO:0016887">
    <property type="term" value="F:ATP hydrolysis activity"/>
    <property type="evidence" value="ECO:0007669"/>
    <property type="project" value="InterPro"/>
</dbReference>
<feature type="region of interest" description="Disordered" evidence="5">
    <location>
        <begin position="1"/>
        <end position="81"/>
    </location>
</feature>
<feature type="compositionally biased region" description="Low complexity" evidence="5">
    <location>
        <begin position="1439"/>
        <end position="1460"/>
    </location>
</feature>
<feature type="compositionally biased region" description="Polar residues" evidence="5">
    <location>
        <begin position="1"/>
        <end position="12"/>
    </location>
</feature>
<dbReference type="Gene3D" id="3.40.50.300">
    <property type="entry name" value="P-loop containing nucleotide triphosphate hydrolases"/>
    <property type="match status" value="3"/>
</dbReference>
<dbReference type="InterPro" id="IPR013087">
    <property type="entry name" value="Znf_C2H2_type"/>
</dbReference>
<dbReference type="STRING" id="490622.A0A395NEA4"/>
<evidence type="ECO:0000256" key="1">
    <source>
        <dbReference type="ARBA" id="ARBA00010378"/>
    </source>
</evidence>
<feature type="compositionally biased region" description="Pro residues" evidence="5">
    <location>
        <begin position="1426"/>
        <end position="1438"/>
    </location>
</feature>
<dbReference type="Pfam" id="PF00004">
    <property type="entry name" value="AAA"/>
    <property type="match status" value="3"/>
</dbReference>
<feature type="compositionally biased region" description="Basic and acidic residues" evidence="5">
    <location>
        <begin position="64"/>
        <end position="74"/>
    </location>
</feature>
<feature type="region of interest" description="Disordered" evidence="5">
    <location>
        <begin position="1604"/>
        <end position="1637"/>
    </location>
</feature>
<evidence type="ECO:0000313" key="7">
    <source>
        <dbReference type="EMBL" id="RFU74458.1"/>
    </source>
</evidence>
<evidence type="ECO:0000256" key="5">
    <source>
        <dbReference type="SAM" id="MobiDB-lite"/>
    </source>
</evidence>
<sequence length="1677" mass="185801">MAIDDTSSSLLNNRIHPEIDLARDPGAISPANGEDSSSAPKLVSETRPSTPGSSTSAATITASEKGEYKGDDKFSNPWSPSLEDEFNQLALMVESCRQDSAVTTPVEATSEPQRNDSTSIEEKPAENLIDDSAPTKKETYEDEVLESRPGLTKVADSTEIETPKSRPTSPESVDTDVSEVTRSPESVINPFGRKNSDAAKEWQLRKQNYGEESDALDELMTYQGIEDVKQQFLDIYSRCEIRKKQFPSWKKGERLNMIFQGNPGTGKTTIARLYAKFLHEVGLIDSNDCVELSGIQAAANGVVGIKKKLKSIISNGGVLFIDEAYQLVAGYLDGMGRQVLDLILTEMENNKGKFAVILVGYKEQLEPLFHHNVGLLSRFPYIMNFTDFDNGDLWQILVNGMRKLYEGKMQIDGGEDGLYTRIIIRRLAQARGSRSFGNARAVENTINNIADRQARRLIQEKKRGDSELNYYLFTKEDLIGPDPSIASKSSLAYMELQELIGLEKVKESVDQLIRLISVNYKRELKEKSPLKFSLSQVFIGAPGTGKTTVAGLYGRILADLGYLSQGDVVFKTAADFIGESLGKSEANTKRILDTTLGKILVIDEAYMLDVGESGKDQDKFKTGILDTMVSIIQGTPGEDRCVILVGYEDKMKDMFRNANPGLSRRFPINAPFRFENFSADQLEQILRLKIKQSDLEITDEAIGTAREMFTTALMRPNFTNAGEVDGILATAKKNYEKRLYKSPVEEDASSLVLNAVDFDLKFDRGDKPELDIRMLTGQVDDTIIDQLSQYFNAYHNAKKCGLNPRDVVATNFVFKGGPGSGKTTTAKQMGKIFYNMGYLSSSEVVECSAADLIGQYVGHTAPKAKKKLQEGLGHVLLIDEAHRLMYSGFAIEAIDELVNFVSKNAGKVVVIMAGFTADVSQLLSIYSDLSGHFSEVITFPNIQPGDCIRLLVSELAKFNIRSANNFLNNPHSDQYKKIRRLFRALSVMPFWNNARDVKSLAKQLLRRYLGRARSHVPRQGLAFDFVALCLQEQILQRKQRVKMPKANEQSSIAKKPSPQQYQQMAPPPPSAQICVQKDQGFPHIGTLDTEKQESVFQLENSQSNIPIAILVTEPLQLVGHSQDEHEIVEEEAETTEVHRLHKTPVSDERRQELQEAKNLSVAKEKLADGNLGDDDQSSWKAKYDNLENQIAAIYKEIQREEEILKAIRTVELCCAGMGSRNGRKWSLSNHLAPSSTGLLLMSLVSLIVASLKFFSSFIFTTTNTMSGFQDQEKRLMMDPIEFWSSQGAHPKPSSSAPPTFSRRSGSRDRDDPLLSTPPTQFKAPEKQESRQSRMAVVLKSPPYLQQGSRSQADVEDEDESGAGPSQKTTSSLASRAKKETPVPLPRQIARASAPAVATVATPISTPVPLPKQLGRPPTLTTATKPEPTPVPLPKPVGRPPKSASATTAVPAVPAAPQPSAGRGRPKGWRPGMSYSSLRGPDSKTSVAGRAVRQAKPKPLPLGYAKRRGRPPKAPSPLPWQVYQSINTSFAAFLCEWSDCKAELHNLDTLRRHVSVVHCRKGPFVCRWGKCAQNASFHVFPNTPSLSAHVEKAHLIPFSWHVGDGPQNKGGPKHPLEDEEIPGYLKDDKGNQVTPSIRDQEVEDFVTWKNNRQKLKDLLIRMNENLPSEESDTPNDED</sequence>
<dbReference type="GO" id="GO:0008270">
    <property type="term" value="F:zinc ion binding"/>
    <property type="evidence" value="ECO:0007669"/>
    <property type="project" value="UniProtKB-KW"/>
</dbReference>
<dbReference type="InterPro" id="IPR000641">
    <property type="entry name" value="CbxX/CfxQ"/>
</dbReference>
<keyword evidence="4" id="KW-0862">Zinc</keyword>
<feature type="compositionally biased region" description="Polar residues" evidence="5">
    <location>
        <begin position="98"/>
        <end position="118"/>
    </location>
</feature>
<dbReference type="InterPro" id="IPR003593">
    <property type="entry name" value="AAA+_ATPase"/>
</dbReference>
<dbReference type="OrthoDB" id="2423195at2759"/>
<dbReference type="Gene3D" id="1.10.8.60">
    <property type="match status" value="2"/>
</dbReference>
<evidence type="ECO:0000256" key="3">
    <source>
        <dbReference type="ARBA" id="ARBA00022840"/>
    </source>
</evidence>
<dbReference type="SMART" id="SM00355">
    <property type="entry name" value="ZnF_C2H2"/>
    <property type="match status" value="2"/>
</dbReference>
<dbReference type="InterPro" id="IPR003959">
    <property type="entry name" value="ATPase_AAA_core"/>
</dbReference>
<dbReference type="SMART" id="SM00382">
    <property type="entry name" value="AAA"/>
    <property type="match status" value="3"/>
</dbReference>
<feature type="compositionally biased region" description="Low complexity" evidence="5">
    <location>
        <begin position="1388"/>
        <end position="1406"/>
    </location>
</feature>
<feature type="region of interest" description="Disordered" evidence="5">
    <location>
        <begin position="1284"/>
        <end position="1492"/>
    </location>
</feature>
<feature type="region of interest" description="Disordered" evidence="5">
    <location>
        <begin position="1041"/>
        <end position="1070"/>
    </location>
</feature>
<gene>
    <name evidence="7" type="ORF">TARUN_7783</name>
</gene>
<keyword evidence="3" id="KW-0067">ATP-binding</keyword>
<protein>
    <submittedName>
        <fullName evidence="7">Stage v sporulation k</fullName>
    </submittedName>
</protein>
<dbReference type="PRINTS" id="PR00819">
    <property type="entry name" value="CBXCFQXSUPER"/>
</dbReference>
<keyword evidence="4" id="KW-0863">Zinc-finger</keyword>
<dbReference type="PANTHER" id="PTHR43392:SF2">
    <property type="entry name" value="AAA-TYPE ATPASE FAMILY PROTEIN _ ANKYRIN REPEAT FAMILY PROTEIN"/>
    <property type="match status" value="1"/>
</dbReference>
<evidence type="ECO:0000256" key="2">
    <source>
        <dbReference type="ARBA" id="ARBA00022741"/>
    </source>
</evidence>
<dbReference type="EMBL" id="PXOA01000535">
    <property type="protein sequence ID" value="RFU74458.1"/>
    <property type="molecule type" value="Genomic_DNA"/>
</dbReference>
<accession>A0A395NEA4</accession>
<feature type="compositionally biased region" description="Low complexity" evidence="5">
    <location>
        <begin position="46"/>
        <end position="63"/>
    </location>
</feature>
<dbReference type="Pfam" id="PF17866">
    <property type="entry name" value="AAA_lid_6"/>
    <property type="match status" value="1"/>
</dbReference>
<dbReference type="InterPro" id="IPR050773">
    <property type="entry name" value="CbxX/CfxQ_RuBisCO_ESX"/>
</dbReference>
<organism evidence="7 8">
    <name type="scientific">Trichoderma arundinaceum</name>
    <dbReference type="NCBI Taxonomy" id="490622"/>
    <lineage>
        <taxon>Eukaryota</taxon>
        <taxon>Fungi</taxon>
        <taxon>Dikarya</taxon>
        <taxon>Ascomycota</taxon>
        <taxon>Pezizomycotina</taxon>
        <taxon>Sordariomycetes</taxon>
        <taxon>Hypocreomycetidae</taxon>
        <taxon>Hypocreales</taxon>
        <taxon>Hypocreaceae</taxon>
        <taxon>Trichoderma</taxon>
    </lineage>
</organism>
<proteinExistence type="inferred from homology"/>
<keyword evidence="2" id="KW-0547">Nucleotide-binding</keyword>
<reference evidence="7 8" key="1">
    <citation type="journal article" date="2018" name="PLoS Pathog.">
        <title>Evolution of structural diversity of trichothecenes, a family of toxins produced by plant pathogenic and entomopathogenic fungi.</title>
        <authorList>
            <person name="Proctor R.H."/>
            <person name="McCormick S.P."/>
            <person name="Kim H.S."/>
            <person name="Cardoza R.E."/>
            <person name="Stanley A.M."/>
            <person name="Lindo L."/>
            <person name="Kelly A."/>
            <person name="Brown D.W."/>
            <person name="Lee T."/>
            <person name="Vaughan M.M."/>
            <person name="Alexander N.J."/>
            <person name="Busman M."/>
            <person name="Gutierrez S."/>
        </authorList>
    </citation>
    <scope>NUCLEOTIDE SEQUENCE [LARGE SCALE GENOMIC DNA]</scope>
    <source>
        <strain evidence="7 8">IBT 40837</strain>
    </source>
</reference>
<dbReference type="InterPro" id="IPR027417">
    <property type="entry name" value="P-loop_NTPase"/>
</dbReference>
<feature type="region of interest" description="Disordered" evidence="5">
    <location>
        <begin position="98"/>
        <end position="193"/>
    </location>
</feature>
<dbReference type="PROSITE" id="PS00028">
    <property type="entry name" value="ZINC_FINGER_C2H2_1"/>
    <property type="match status" value="1"/>
</dbReference>
<dbReference type="PROSITE" id="PS50157">
    <property type="entry name" value="ZINC_FINGER_C2H2_2"/>
    <property type="match status" value="1"/>
</dbReference>
<dbReference type="GO" id="GO:0003677">
    <property type="term" value="F:DNA binding"/>
    <property type="evidence" value="ECO:0007669"/>
    <property type="project" value="InterPro"/>
</dbReference>
<dbReference type="Gene3D" id="3.30.160.60">
    <property type="entry name" value="Classic Zinc Finger"/>
    <property type="match status" value="1"/>
</dbReference>
<dbReference type="SUPFAM" id="SSF52540">
    <property type="entry name" value="P-loop containing nucleoside triphosphate hydrolases"/>
    <property type="match status" value="3"/>
</dbReference>
<comment type="caution">
    <text evidence="7">The sequence shown here is derived from an EMBL/GenBank/DDBJ whole genome shotgun (WGS) entry which is preliminary data.</text>
</comment>
<dbReference type="FunFam" id="1.10.8.60:FF:000160">
    <property type="entry name" value="WGS project CABT00000000 data, contig 2.55"/>
    <property type="match status" value="1"/>
</dbReference>
<feature type="compositionally biased region" description="Polar residues" evidence="5">
    <location>
        <begin position="1284"/>
        <end position="1298"/>
    </location>
</feature>
<dbReference type="InterPro" id="IPR017956">
    <property type="entry name" value="AT_hook_DNA-bd_motif"/>
</dbReference>
<keyword evidence="4" id="KW-0479">Metal-binding</keyword>
<dbReference type="FunFam" id="3.40.50.300:FF:000216">
    <property type="entry name" value="Type VII secretion ATPase EccA"/>
    <property type="match status" value="1"/>
</dbReference>
<dbReference type="InterPro" id="IPR041627">
    <property type="entry name" value="AAA_lid_6"/>
</dbReference>
<evidence type="ECO:0000313" key="8">
    <source>
        <dbReference type="Proteomes" id="UP000266272"/>
    </source>
</evidence>
<dbReference type="SMART" id="SM00384">
    <property type="entry name" value="AT_hook"/>
    <property type="match status" value="3"/>
</dbReference>